<dbReference type="Gene3D" id="3.10.105.10">
    <property type="entry name" value="Dipeptide-binding Protein, Domain 3"/>
    <property type="match status" value="1"/>
</dbReference>
<dbReference type="CDD" id="cd08495">
    <property type="entry name" value="PBP2_NikA_DppA_OppA_like_8"/>
    <property type="match status" value="1"/>
</dbReference>
<organism evidence="5 6">
    <name type="scientific">Prosthecodimorpha staleyi</name>
    <dbReference type="NCBI Taxonomy" id="2840188"/>
    <lineage>
        <taxon>Bacteria</taxon>
        <taxon>Pseudomonadati</taxon>
        <taxon>Pseudomonadota</taxon>
        <taxon>Alphaproteobacteria</taxon>
        <taxon>Hyphomicrobiales</taxon>
        <taxon>Ancalomicrobiaceae</taxon>
        <taxon>Prosthecodimorpha</taxon>
    </lineage>
</organism>
<keyword evidence="6" id="KW-1185">Reference proteome</keyword>
<dbReference type="InterPro" id="IPR000914">
    <property type="entry name" value="SBP_5_dom"/>
</dbReference>
<dbReference type="InterPro" id="IPR039424">
    <property type="entry name" value="SBP_5"/>
</dbReference>
<comment type="caution">
    <text evidence="5">The sequence shown here is derived from an EMBL/GenBank/DDBJ whole genome shotgun (WGS) entry which is preliminary data.</text>
</comment>
<dbReference type="AlphaFoldDB" id="A0A947D7Q3"/>
<evidence type="ECO:0000256" key="2">
    <source>
        <dbReference type="ARBA" id="ARBA00005695"/>
    </source>
</evidence>
<comment type="similarity">
    <text evidence="2">Belongs to the bacterial solute-binding protein 5 family.</text>
</comment>
<dbReference type="GO" id="GO:0015833">
    <property type="term" value="P:peptide transport"/>
    <property type="evidence" value="ECO:0007669"/>
    <property type="project" value="TreeGrafter"/>
</dbReference>
<dbReference type="PIRSF" id="PIRSF002741">
    <property type="entry name" value="MppA"/>
    <property type="match status" value="1"/>
</dbReference>
<dbReference type="Pfam" id="PF00496">
    <property type="entry name" value="SBP_bac_5"/>
    <property type="match status" value="1"/>
</dbReference>
<evidence type="ECO:0000259" key="4">
    <source>
        <dbReference type="Pfam" id="PF00496"/>
    </source>
</evidence>
<sequence>MRHWKTFVTAAALIQMVAGPVAAEPGHLRIAMTAADVPTTTGMPNNGAEGMRFAGYPIFEPLVDWDLANAVDRRAGLRPGLAESWQVDEADKTKWVFKLRKNVKFHDGSAFNADAVIWNFDRLFDDKSPQFEAAASGIARARAPQVAKWEKIDDYTVAIYTKKPTAFFLYIVVWLPLASPAQFEKVGKSWEAFAKAPAGTGPFKITKVTPRVSIELAKNADYWDTKRVPKVNKVTLFPMPEANTRLSALRSGQVDWIEVPPPDAIPSLKQAGYKITTKLYPHIWPWALSVEPDSPFKDKRVRYAANYAVDRDGLVGFLNGTATPAYGFVGPDDVQFGKPKIRFGYDPAKAKALMKEAGYDEKNPAKVKIMISTSGSGQMLPIPMNELVQQNLEAVGFKVEFDVVEWGTMLLGFRQAPDSAINKGRHAMNISLTWTDPSVWYRWFHTDAFTPTASNWMHWSSPDYDKIIDQVSVTFDEKEQEKLLAKAHEILVEESPWLWIVHDLNPRAFSPKVKGYVPVQSWMQDFTQVTVD</sequence>
<keyword evidence="3" id="KW-0732">Signal</keyword>
<dbReference type="GO" id="GO:1904680">
    <property type="term" value="F:peptide transmembrane transporter activity"/>
    <property type="evidence" value="ECO:0007669"/>
    <property type="project" value="TreeGrafter"/>
</dbReference>
<evidence type="ECO:0000256" key="1">
    <source>
        <dbReference type="ARBA" id="ARBA00004418"/>
    </source>
</evidence>
<dbReference type="GO" id="GO:0030288">
    <property type="term" value="C:outer membrane-bounded periplasmic space"/>
    <property type="evidence" value="ECO:0007669"/>
    <property type="project" value="UniProtKB-ARBA"/>
</dbReference>
<comment type="subcellular location">
    <subcellularLocation>
        <location evidence="1">Periplasm</location>
    </subcellularLocation>
</comment>
<dbReference type="Proteomes" id="UP000766595">
    <property type="component" value="Unassembled WGS sequence"/>
</dbReference>
<feature type="signal peptide" evidence="3">
    <location>
        <begin position="1"/>
        <end position="23"/>
    </location>
</feature>
<dbReference type="InterPro" id="IPR030678">
    <property type="entry name" value="Peptide/Ni-bd"/>
</dbReference>
<dbReference type="Gene3D" id="3.90.76.10">
    <property type="entry name" value="Dipeptide-binding Protein, Domain 1"/>
    <property type="match status" value="1"/>
</dbReference>
<protein>
    <submittedName>
        <fullName evidence="5">ABC transporter substrate-binding protein</fullName>
    </submittedName>
</protein>
<feature type="domain" description="Solute-binding protein family 5" evidence="4">
    <location>
        <begin position="77"/>
        <end position="437"/>
    </location>
</feature>
<evidence type="ECO:0000313" key="5">
    <source>
        <dbReference type="EMBL" id="MBT9289722.1"/>
    </source>
</evidence>
<proteinExistence type="inferred from homology"/>
<dbReference type="PANTHER" id="PTHR30290:SF83">
    <property type="entry name" value="ABC TRANSPORTER SUBSTRATE-BINDING PROTEIN"/>
    <property type="match status" value="1"/>
</dbReference>
<reference evidence="5 6" key="1">
    <citation type="submission" date="2021-06" db="EMBL/GenBank/DDBJ databases">
        <authorList>
            <person name="Grouzdev D.S."/>
            <person name="Koziaeva V."/>
        </authorList>
    </citation>
    <scope>NUCLEOTIDE SEQUENCE [LARGE SCALE GENOMIC DNA]</scope>
    <source>
        <strain evidence="5 6">22</strain>
    </source>
</reference>
<dbReference type="SUPFAM" id="SSF53850">
    <property type="entry name" value="Periplasmic binding protein-like II"/>
    <property type="match status" value="1"/>
</dbReference>
<dbReference type="RefSeq" id="WP_261968330.1">
    <property type="nucleotide sequence ID" value="NZ_JAHHZF010000004.1"/>
</dbReference>
<dbReference type="EMBL" id="JAHHZF010000004">
    <property type="protein sequence ID" value="MBT9289722.1"/>
    <property type="molecule type" value="Genomic_DNA"/>
</dbReference>
<dbReference type="Gene3D" id="3.40.190.10">
    <property type="entry name" value="Periplasmic binding protein-like II"/>
    <property type="match status" value="1"/>
</dbReference>
<name>A0A947D7Q3_9HYPH</name>
<evidence type="ECO:0000313" key="6">
    <source>
        <dbReference type="Proteomes" id="UP000766595"/>
    </source>
</evidence>
<accession>A0A947D7Q3</accession>
<dbReference type="PANTHER" id="PTHR30290">
    <property type="entry name" value="PERIPLASMIC BINDING COMPONENT OF ABC TRANSPORTER"/>
    <property type="match status" value="1"/>
</dbReference>
<gene>
    <name evidence="5" type="ORF">KL771_09665</name>
</gene>
<evidence type="ECO:0000256" key="3">
    <source>
        <dbReference type="SAM" id="SignalP"/>
    </source>
</evidence>
<dbReference type="GO" id="GO:0043190">
    <property type="term" value="C:ATP-binding cassette (ABC) transporter complex"/>
    <property type="evidence" value="ECO:0007669"/>
    <property type="project" value="InterPro"/>
</dbReference>
<feature type="chain" id="PRO_5037805933" evidence="3">
    <location>
        <begin position="24"/>
        <end position="532"/>
    </location>
</feature>